<evidence type="ECO:0000313" key="4">
    <source>
        <dbReference type="Proteomes" id="UP000266723"/>
    </source>
</evidence>
<evidence type="ECO:0000313" key="3">
    <source>
        <dbReference type="EMBL" id="KAF3495147.1"/>
    </source>
</evidence>
<dbReference type="EMBL" id="QGKV02002055">
    <property type="protein sequence ID" value="KAF3495147.1"/>
    <property type="molecule type" value="Genomic_DNA"/>
</dbReference>
<keyword evidence="2" id="KW-0812">Transmembrane</keyword>
<gene>
    <name evidence="3" type="ORF">DY000_02054970</name>
</gene>
<name>A0ABQ7ABM8_BRACR</name>
<evidence type="ECO:0000256" key="2">
    <source>
        <dbReference type="SAM" id="Phobius"/>
    </source>
</evidence>
<keyword evidence="4" id="KW-1185">Reference proteome</keyword>
<evidence type="ECO:0008006" key="5">
    <source>
        <dbReference type="Google" id="ProtNLM"/>
    </source>
</evidence>
<organism evidence="3 4">
    <name type="scientific">Brassica cretica</name>
    <name type="common">Mustard</name>
    <dbReference type="NCBI Taxonomy" id="69181"/>
    <lineage>
        <taxon>Eukaryota</taxon>
        <taxon>Viridiplantae</taxon>
        <taxon>Streptophyta</taxon>
        <taxon>Embryophyta</taxon>
        <taxon>Tracheophyta</taxon>
        <taxon>Spermatophyta</taxon>
        <taxon>Magnoliopsida</taxon>
        <taxon>eudicotyledons</taxon>
        <taxon>Gunneridae</taxon>
        <taxon>Pentapetalae</taxon>
        <taxon>rosids</taxon>
        <taxon>malvids</taxon>
        <taxon>Brassicales</taxon>
        <taxon>Brassicaceae</taxon>
        <taxon>Brassiceae</taxon>
        <taxon>Brassica</taxon>
    </lineage>
</organism>
<feature type="transmembrane region" description="Helical" evidence="2">
    <location>
        <begin position="105"/>
        <end position="125"/>
    </location>
</feature>
<proteinExistence type="predicted"/>
<accession>A0ABQ7ABM8</accession>
<protein>
    <recommendedName>
        <fullName evidence="5">Rab-GAP TBC domain-containing protein</fullName>
    </recommendedName>
</protein>
<sequence>MRLKCPYGCSQVGKEKPALSGQVSTRPSLSSASSFLNRSPSTRRWRLNFCHLRQHVGGVLNRSSGLRGTEPPLASISCRRLRRGAAKARRFQIQSNSQERPRIYWLKWIVPSLLIFVFCFVIDFLRSENDAGRNERSDNPVEVEDHDSSKKQDNTYAGKLRSNSSSREQLAKQVQNLKIGDRSSDYARVMKFNKVLSETTVILEKLRELAWSGVPHYMRPDVWRLLFVRSTTSSLTILNY</sequence>
<comment type="caution">
    <text evidence="3">The sequence shown here is derived from an EMBL/GenBank/DDBJ whole genome shotgun (WGS) entry which is preliminary data.</text>
</comment>
<evidence type="ECO:0000256" key="1">
    <source>
        <dbReference type="SAM" id="MobiDB-lite"/>
    </source>
</evidence>
<keyword evidence="2" id="KW-1133">Transmembrane helix</keyword>
<keyword evidence="2" id="KW-0472">Membrane</keyword>
<reference evidence="3 4" key="1">
    <citation type="journal article" date="2020" name="BMC Genomics">
        <title>Intraspecific diversification of the crop wild relative Brassica cretica Lam. using demographic model selection.</title>
        <authorList>
            <person name="Kioukis A."/>
            <person name="Michalopoulou V.A."/>
            <person name="Briers L."/>
            <person name="Pirintsos S."/>
            <person name="Studholme D.J."/>
            <person name="Pavlidis P."/>
            <person name="Sarris P.F."/>
        </authorList>
    </citation>
    <scope>NUCLEOTIDE SEQUENCE [LARGE SCALE GENOMIC DNA]</scope>
    <source>
        <strain evidence="4">cv. PFS-1207/04</strain>
    </source>
</reference>
<feature type="region of interest" description="Disordered" evidence="1">
    <location>
        <begin position="131"/>
        <end position="168"/>
    </location>
</feature>
<dbReference type="Proteomes" id="UP000266723">
    <property type="component" value="Unassembled WGS sequence"/>
</dbReference>